<dbReference type="GO" id="GO:0032543">
    <property type="term" value="P:mitochondrial translation"/>
    <property type="evidence" value="ECO:0007669"/>
    <property type="project" value="InterPro"/>
</dbReference>
<dbReference type="Gene3D" id="6.20.130.10">
    <property type="match status" value="1"/>
</dbReference>
<name>J3PBH6_GAET3</name>
<dbReference type="OrthoDB" id="5587740at2759"/>
<dbReference type="AlphaFoldDB" id="J3PBH6"/>
<dbReference type="InterPro" id="IPR034600">
    <property type="entry name" value="Ribosomal_bL31m"/>
</dbReference>
<dbReference type="GO" id="GO:0003735">
    <property type="term" value="F:structural constituent of ribosome"/>
    <property type="evidence" value="ECO:0007669"/>
    <property type="project" value="InterPro"/>
</dbReference>
<feature type="region of interest" description="Disordered" evidence="1">
    <location>
        <begin position="138"/>
        <end position="163"/>
    </location>
</feature>
<sequence length="206" mass="22100">MAKLPSALLPGRAPSCLGCGSALRAPTLHPLLSATFSAPRRPSLASTAATAAAAAASQVRHATLIRRPQRPYTFTQLVQLSDGSTYTARTTSPHGTYRSVKDTRNHARWQPSDRSLRNVEVDEAGKLAAFRDRYGRGWDAAAAPPDDSMNAEEREKAQKELDAQEELDLTALIQGYASAAGIEGQSGMNAKETAKAERKNAKKGKK</sequence>
<dbReference type="VEuPathDB" id="FungiDB:GGTG_10848"/>
<dbReference type="STRING" id="644352.J3PBH6"/>
<dbReference type="EMBL" id="GL385400">
    <property type="protein sequence ID" value="EJT71593.1"/>
    <property type="molecule type" value="Genomic_DNA"/>
</dbReference>
<dbReference type="PANTHER" id="PTHR28174">
    <property type="entry name" value="54S RIBOSOMAL PROTEIN L36, MITOCHONDRIAL"/>
    <property type="match status" value="1"/>
</dbReference>
<dbReference type="EnsemblFungi" id="EJT71593">
    <property type="protein sequence ID" value="EJT71593"/>
    <property type="gene ID" value="GGTG_10848"/>
</dbReference>
<dbReference type="Proteomes" id="UP000006039">
    <property type="component" value="Unassembled WGS sequence"/>
</dbReference>
<reference evidence="4" key="5">
    <citation type="submission" date="2018-04" db="UniProtKB">
        <authorList>
            <consortium name="EnsemblFungi"/>
        </authorList>
    </citation>
    <scope>IDENTIFICATION</scope>
    <source>
        <strain evidence="4">R3-111a-1</strain>
    </source>
</reference>
<dbReference type="GeneID" id="20351306"/>
<protein>
    <recommendedName>
        <fullName evidence="2">Ribosomal protein bL31m N-terminal domain-containing protein</fullName>
    </recommendedName>
</protein>
<keyword evidence="5" id="KW-1185">Reference proteome</keyword>
<reference evidence="3" key="2">
    <citation type="submission" date="2010-07" db="EMBL/GenBank/DDBJ databases">
        <authorList>
            <consortium name="The Broad Institute Genome Sequencing Platform"/>
            <consortium name="Broad Institute Genome Sequencing Center for Infectious Disease"/>
            <person name="Ma L.-J."/>
            <person name="Dead R."/>
            <person name="Young S."/>
            <person name="Zeng Q."/>
            <person name="Koehrsen M."/>
            <person name="Alvarado L."/>
            <person name="Berlin A."/>
            <person name="Chapman S.B."/>
            <person name="Chen Z."/>
            <person name="Freedman E."/>
            <person name="Gellesch M."/>
            <person name="Goldberg J."/>
            <person name="Griggs A."/>
            <person name="Gujja S."/>
            <person name="Heilman E.R."/>
            <person name="Heiman D."/>
            <person name="Hepburn T."/>
            <person name="Howarth C."/>
            <person name="Jen D."/>
            <person name="Larson L."/>
            <person name="Mehta T."/>
            <person name="Neiman D."/>
            <person name="Pearson M."/>
            <person name="Roberts A."/>
            <person name="Saif S."/>
            <person name="Shea T."/>
            <person name="Shenoy N."/>
            <person name="Sisk P."/>
            <person name="Stolte C."/>
            <person name="Sykes S."/>
            <person name="Walk T."/>
            <person name="White J."/>
            <person name="Yandava C."/>
            <person name="Haas B."/>
            <person name="Nusbaum C."/>
            <person name="Birren B."/>
        </authorList>
    </citation>
    <scope>NUCLEOTIDE SEQUENCE</scope>
    <source>
        <strain evidence="3">R3-111a-1</strain>
    </source>
</reference>
<proteinExistence type="predicted"/>
<feature type="domain" description="Ribosomal protein bL31m N-terminal" evidence="2">
    <location>
        <begin position="67"/>
        <end position="112"/>
    </location>
</feature>
<reference evidence="5" key="1">
    <citation type="submission" date="2010-07" db="EMBL/GenBank/DDBJ databases">
        <title>The genome sequence of Gaeumannomyces graminis var. tritici strain R3-111a-1.</title>
        <authorList>
            <consortium name="The Broad Institute Genome Sequencing Platform"/>
            <person name="Ma L.-J."/>
            <person name="Dead R."/>
            <person name="Young S."/>
            <person name="Zeng Q."/>
            <person name="Koehrsen M."/>
            <person name="Alvarado L."/>
            <person name="Berlin A."/>
            <person name="Chapman S.B."/>
            <person name="Chen Z."/>
            <person name="Freedman E."/>
            <person name="Gellesch M."/>
            <person name="Goldberg J."/>
            <person name="Griggs A."/>
            <person name="Gujja S."/>
            <person name="Heilman E.R."/>
            <person name="Heiman D."/>
            <person name="Hepburn T."/>
            <person name="Howarth C."/>
            <person name="Jen D."/>
            <person name="Larson L."/>
            <person name="Mehta T."/>
            <person name="Neiman D."/>
            <person name="Pearson M."/>
            <person name="Roberts A."/>
            <person name="Saif S."/>
            <person name="Shea T."/>
            <person name="Shenoy N."/>
            <person name="Sisk P."/>
            <person name="Stolte C."/>
            <person name="Sykes S."/>
            <person name="Walk T."/>
            <person name="White J."/>
            <person name="Yandava C."/>
            <person name="Haas B."/>
            <person name="Nusbaum C."/>
            <person name="Birren B."/>
        </authorList>
    </citation>
    <scope>NUCLEOTIDE SEQUENCE [LARGE SCALE GENOMIC DNA]</scope>
    <source>
        <strain evidence="5">R3-111a-1</strain>
    </source>
</reference>
<dbReference type="HOGENOM" id="CLU_109501_1_1_1"/>
<dbReference type="RefSeq" id="XP_009226990.1">
    <property type="nucleotide sequence ID" value="XM_009228726.1"/>
</dbReference>
<dbReference type="InterPro" id="IPR048874">
    <property type="entry name" value="Ribosomal_bL31m_N"/>
</dbReference>
<feature type="compositionally biased region" description="Polar residues" evidence="1">
    <location>
        <begin position="85"/>
        <end position="94"/>
    </location>
</feature>
<dbReference type="PANTHER" id="PTHR28174:SF1">
    <property type="entry name" value="LARGE RIBOSOMAL SUBUNIT PROTEIN BL31M"/>
    <property type="match status" value="1"/>
</dbReference>
<dbReference type="eggNOG" id="ENOG502RZ6E">
    <property type="taxonomic scope" value="Eukaryota"/>
</dbReference>
<evidence type="ECO:0000259" key="2">
    <source>
        <dbReference type="Pfam" id="PF21492"/>
    </source>
</evidence>
<dbReference type="Pfam" id="PF21492">
    <property type="entry name" value="bL31_N"/>
    <property type="match status" value="1"/>
</dbReference>
<evidence type="ECO:0000313" key="4">
    <source>
        <dbReference type="EnsemblFungi" id="EJT71593"/>
    </source>
</evidence>
<gene>
    <name evidence="4" type="primary">20351306</name>
    <name evidence="3" type="ORF">GGTG_10848</name>
</gene>
<feature type="compositionally biased region" description="Basic and acidic residues" evidence="1">
    <location>
        <begin position="151"/>
        <end position="162"/>
    </location>
</feature>
<evidence type="ECO:0000313" key="3">
    <source>
        <dbReference type="EMBL" id="EJT71593.1"/>
    </source>
</evidence>
<evidence type="ECO:0000313" key="5">
    <source>
        <dbReference type="Proteomes" id="UP000006039"/>
    </source>
</evidence>
<reference evidence="3" key="3">
    <citation type="submission" date="2010-09" db="EMBL/GenBank/DDBJ databases">
        <title>Annotation of Gaeumannomyces graminis var. tritici R3-111a-1.</title>
        <authorList>
            <consortium name="The Broad Institute Genome Sequencing Platform"/>
            <person name="Ma L.-J."/>
            <person name="Dead R."/>
            <person name="Young S.K."/>
            <person name="Zeng Q."/>
            <person name="Gargeya S."/>
            <person name="Fitzgerald M."/>
            <person name="Haas B."/>
            <person name="Abouelleil A."/>
            <person name="Alvarado L."/>
            <person name="Arachchi H.M."/>
            <person name="Berlin A."/>
            <person name="Brown A."/>
            <person name="Chapman S.B."/>
            <person name="Chen Z."/>
            <person name="Dunbar C."/>
            <person name="Freedman E."/>
            <person name="Gearin G."/>
            <person name="Gellesch M."/>
            <person name="Goldberg J."/>
            <person name="Griggs A."/>
            <person name="Gujja S."/>
            <person name="Heiman D."/>
            <person name="Howarth C."/>
            <person name="Larson L."/>
            <person name="Lui A."/>
            <person name="MacDonald P.J.P."/>
            <person name="Mehta T."/>
            <person name="Montmayeur A."/>
            <person name="Murphy C."/>
            <person name="Neiman D."/>
            <person name="Pearson M."/>
            <person name="Priest M."/>
            <person name="Roberts A."/>
            <person name="Saif S."/>
            <person name="Shea T."/>
            <person name="Shenoy N."/>
            <person name="Sisk P."/>
            <person name="Stolte C."/>
            <person name="Sykes S."/>
            <person name="Yandava C."/>
            <person name="Wortman J."/>
            <person name="Nusbaum C."/>
            <person name="Birren B."/>
        </authorList>
    </citation>
    <scope>NUCLEOTIDE SEQUENCE</scope>
    <source>
        <strain evidence="3">R3-111a-1</strain>
    </source>
</reference>
<feature type="region of interest" description="Disordered" evidence="1">
    <location>
        <begin position="184"/>
        <end position="206"/>
    </location>
</feature>
<dbReference type="GO" id="GO:0005762">
    <property type="term" value="C:mitochondrial large ribosomal subunit"/>
    <property type="evidence" value="ECO:0007669"/>
    <property type="project" value="InterPro"/>
</dbReference>
<organism evidence="3">
    <name type="scientific">Gaeumannomyces tritici (strain R3-111a-1)</name>
    <name type="common">Wheat and barley take-all root rot fungus</name>
    <name type="synonym">Gaeumannomyces graminis var. tritici</name>
    <dbReference type="NCBI Taxonomy" id="644352"/>
    <lineage>
        <taxon>Eukaryota</taxon>
        <taxon>Fungi</taxon>
        <taxon>Dikarya</taxon>
        <taxon>Ascomycota</taxon>
        <taxon>Pezizomycotina</taxon>
        <taxon>Sordariomycetes</taxon>
        <taxon>Sordariomycetidae</taxon>
        <taxon>Magnaporthales</taxon>
        <taxon>Magnaporthaceae</taxon>
        <taxon>Gaeumannomyces</taxon>
    </lineage>
</organism>
<accession>J3PBH6</accession>
<feature type="region of interest" description="Disordered" evidence="1">
    <location>
        <begin position="85"/>
        <end position="110"/>
    </location>
</feature>
<reference evidence="4" key="4">
    <citation type="journal article" date="2015" name="G3 (Bethesda)">
        <title>Genome sequences of three phytopathogenic species of the Magnaporthaceae family of fungi.</title>
        <authorList>
            <person name="Okagaki L.H."/>
            <person name="Nunes C.C."/>
            <person name="Sailsbery J."/>
            <person name="Clay B."/>
            <person name="Brown D."/>
            <person name="John T."/>
            <person name="Oh Y."/>
            <person name="Young N."/>
            <person name="Fitzgerald M."/>
            <person name="Haas B.J."/>
            <person name="Zeng Q."/>
            <person name="Young S."/>
            <person name="Adiconis X."/>
            <person name="Fan L."/>
            <person name="Levin J.Z."/>
            <person name="Mitchell T.K."/>
            <person name="Okubara P.A."/>
            <person name="Farman M.L."/>
            <person name="Kohn L.M."/>
            <person name="Birren B."/>
            <person name="Ma L.-J."/>
            <person name="Dean R.A."/>
        </authorList>
    </citation>
    <scope>NUCLEOTIDE SEQUENCE</scope>
    <source>
        <strain evidence="4">R3-111a-1</strain>
    </source>
</reference>
<evidence type="ECO:0000256" key="1">
    <source>
        <dbReference type="SAM" id="MobiDB-lite"/>
    </source>
</evidence>